<dbReference type="UniPathway" id="UPA00219"/>
<sequence>MSETDKLQEKQKLPIGFMDSGLGGLSVLREAIKLMPKEDFIYYGDSLHAPYGVKPQAEIRDLTFAVVEKLLDMGIKGLAVACNTATSAAVRLLRNTYPELPIVGIEPAVKPAVTESHGGRILVMATPMTLKQEKFQNLLAKYREQADIVPVQCDGLMEFVEHGDLDGQELDDYFAEKLSPVLTDDTESIVLGCTHYPFLKKELRHFLGDRDIHLIDGSLGTSRELMRRLKVQGLLRTDDHKGKVRIMNSSGRQELIDLSLKLLNLPDYE</sequence>
<dbReference type="PANTHER" id="PTHR21198:SF3">
    <property type="entry name" value="GLUTAMATE RACEMASE"/>
    <property type="match status" value="1"/>
</dbReference>
<evidence type="ECO:0000256" key="1">
    <source>
        <dbReference type="ARBA" id="ARBA00001602"/>
    </source>
</evidence>
<feature type="binding site" evidence="7">
    <location>
        <begin position="83"/>
        <end position="84"/>
    </location>
    <ligand>
        <name>substrate</name>
    </ligand>
</feature>
<comment type="pathway">
    <text evidence="7">Cell wall biogenesis; peptidoglycan biosynthesis.</text>
</comment>
<evidence type="ECO:0000256" key="7">
    <source>
        <dbReference type="HAMAP-Rule" id="MF_00258"/>
    </source>
</evidence>
<evidence type="ECO:0000256" key="5">
    <source>
        <dbReference type="ARBA" id="ARBA00023235"/>
    </source>
</evidence>
<dbReference type="GO" id="GO:0008360">
    <property type="term" value="P:regulation of cell shape"/>
    <property type="evidence" value="ECO:0007669"/>
    <property type="project" value="UniProtKB-KW"/>
</dbReference>
<dbReference type="EMBL" id="CP060632">
    <property type="protein sequence ID" value="QNL99081.1"/>
    <property type="molecule type" value="Genomic_DNA"/>
</dbReference>
<dbReference type="RefSeq" id="WP_021986371.1">
    <property type="nucleotide sequence ID" value="NZ_CP060632.1"/>
</dbReference>
<comment type="similarity">
    <text evidence="7">Belongs to the aspartate/glutamate racemases family.</text>
</comment>
<dbReference type="KEGG" id="wcp:H9Q76_10070"/>
<evidence type="ECO:0000256" key="2">
    <source>
        <dbReference type="ARBA" id="ARBA00013090"/>
    </source>
</evidence>
<name>A0A7G9FKK0_9FIRM</name>
<dbReference type="PROSITE" id="PS00923">
    <property type="entry name" value="ASP_GLU_RACEMASE_1"/>
    <property type="match status" value="1"/>
</dbReference>
<keyword evidence="5 7" id="KW-0413">Isomerase</keyword>
<dbReference type="Pfam" id="PF01177">
    <property type="entry name" value="Asp_Glu_race"/>
    <property type="match status" value="1"/>
</dbReference>
<dbReference type="NCBIfam" id="TIGR00067">
    <property type="entry name" value="glut_race"/>
    <property type="match status" value="1"/>
</dbReference>
<reference evidence="8 9" key="1">
    <citation type="submission" date="2020-08" db="EMBL/GenBank/DDBJ databases">
        <authorList>
            <person name="Liu C."/>
            <person name="Sun Q."/>
        </authorList>
    </citation>
    <scope>NUCLEOTIDE SEQUENCE [LARGE SCALE GENOMIC DNA]</scope>
    <source>
        <strain evidence="8 9">NSJ-4</strain>
    </source>
</reference>
<comment type="function">
    <text evidence="7">Provides the (R)-glutamate required for cell wall biosynthesis.</text>
</comment>
<feature type="binding site" evidence="7">
    <location>
        <begin position="51"/>
        <end position="52"/>
    </location>
    <ligand>
        <name>substrate</name>
    </ligand>
</feature>
<dbReference type="PROSITE" id="PS00924">
    <property type="entry name" value="ASP_GLU_RACEMASE_2"/>
    <property type="match status" value="1"/>
</dbReference>
<evidence type="ECO:0000256" key="3">
    <source>
        <dbReference type="ARBA" id="ARBA00022960"/>
    </source>
</evidence>
<dbReference type="AlphaFoldDB" id="A0A7G9FKK0"/>
<keyword evidence="4 7" id="KW-0573">Peptidoglycan synthesis</keyword>
<dbReference type="SUPFAM" id="SSF53681">
    <property type="entry name" value="Aspartate/glutamate racemase"/>
    <property type="match status" value="2"/>
</dbReference>
<comment type="catalytic activity">
    <reaction evidence="1 7">
        <text>L-glutamate = D-glutamate</text>
        <dbReference type="Rhea" id="RHEA:12813"/>
        <dbReference type="ChEBI" id="CHEBI:29985"/>
        <dbReference type="ChEBI" id="CHEBI:29986"/>
        <dbReference type="EC" id="5.1.1.3"/>
    </reaction>
</comment>
<dbReference type="GO" id="GO:0009252">
    <property type="term" value="P:peptidoglycan biosynthetic process"/>
    <property type="evidence" value="ECO:0007669"/>
    <property type="project" value="UniProtKB-UniRule"/>
</dbReference>
<evidence type="ECO:0000256" key="4">
    <source>
        <dbReference type="ARBA" id="ARBA00022984"/>
    </source>
</evidence>
<feature type="binding site" evidence="7">
    <location>
        <begin position="19"/>
        <end position="20"/>
    </location>
    <ligand>
        <name>substrate</name>
    </ligand>
</feature>
<dbReference type="GO" id="GO:0008881">
    <property type="term" value="F:glutamate racemase activity"/>
    <property type="evidence" value="ECO:0007669"/>
    <property type="project" value="UniProtKB-UniRule"/>
</dbReference>
<keyword evidence="9" id="KW-1185">Reference proteome</keyword>
<evidence type="ECO:0000313" key="8">
    <source>
        <dbReference type="EMBL" id="QNL99081.1"/>
    </source>
</evidence>
<dbReference type="Gene3D" id="3.40.50.1860">
    <property type="match status" value="2"/>
</dbReference>
<dbReference type="InterPro" id="IPR015942">
    <property type="entry name" value="Asp/Glu/hydantoin_racemase"/>
</dbReference>
<organism evidence="8 9">
    <name type="scientific">Wujia chipingensis</name>
    <dbReference type="NCBI Taxonomy" id="2763670"/>
    <lineage>
        <taxon>Bacteria</taxon>
        <taxon>Bacillati</taxon>
        <taxon>Bacillota</taxon>
        <taxon>Clostridia</taxon>
        <taxon>Lachnospirales</taxon>
        <taxon>Lachnospiraceae</taxon>
        <taxon>Wujia</taxon>
    </lineage>
</organism>
<dbReference type="InterPro" id="IPR033134">
    <property type="entry name" value="Asp/Glu_racemase_AS_2"/>
</dbReference>
<feature type="active site" description="Proton donor/acceptor" evidence="7">
    <location>
        <position position="82"/>
    </location>
</feature>
<dbReference type="FunFam" id="3.40.50.1860:FF:000001">
    <property type="entry name" value="Glutamate racemase"/>
    <property type="match status" value="1"/>
</dbReference>
<feature type="active site" description="Proton donor/acceptor" evidence="7">
    <location>
        <position position="193"/>
    </location>
</feature>
<dbReference type="InterPro" id="IPR001920">
    <property type="entry name" value="Asp/Glu_race"/>
</dbReference>
<proteinExistence type="inferred from homology"/>
<feature type="binding site" evidence="7">
    <location>
        <begin position="194"/>
        <end position="195"/>
    </location>
    <ligand>
        <name>substrate</name>
    </ligand>
</feature>
<accession>A0A7G9FKK0</accession>
<dbReference type="HAMAP" id="MF_00258">
    <property type="entry name" value="Glu_racemase"/>
    <property type="match status" value="1"/>
</dbReference>
<keyword evidence="3 7" id="KW-0133">Cell shape</keyword>
<dbReference type="Proteomes" id="UP000515819">
    <property type="component" value="Chromosome"/>
</dbReference>
<dbReference type="GO" id="GO:0071555">
    <property type="term" value="P:cell wall organization"/>
    <property type="evidence" value="ECO:0007669"/>
    <property type="project" value="UniProtKB-KW"/>
</dbReference>
<dbReference type="EC" id="5.1.1.3" evidence="2 7"/>
<keyword evidence="6 7" id="KW-0961">Cell wall biogenesis/degradation</keyword>
<dbReference type="InterPro" id="IPR018187">
    <property type="entry name" value="Asp/Glu_racemase_AS_1"/>
</dbReference>
<evidence type="ECO:0000256" key="6">
    <source>
        <dbReference type="ARBA" id="ARBA00023316"/>
    </source>
</evidence>
<dbReference type="PANTHER" id="PTHR21198">
    <property type="entry name" value="GLUTAMATE RACEMASE"/>
    <property type="match status" value="1"/>
</dbReference>
<gene>
    <name evidence="7" type="primary">murI</name>
    <name evidence="8" type="ORF">H9Q76_10070</name>
</gene>
<dbReference type="InterPro" id="IPR004391">
    <property type="entry name" value="Glu_race"/>
</dbReference>
<evidence type="ECO:0000313" key="9">
    <source>
        <dbReference type="Proteomes" id="UP000515819"/>
    </source>
</evidence>
<protein>
    <recommendedName>
        <fullName evidence="2 7">Glutamate racemase</fullName>
        <ecNumber evidence="2 7">5.1.1.3</ecNumber>
    </recommendedName>
</protein>